<dbReference type="Pfam" id="PF14200">
    <property type="entry name" value="RicinB_lectin_2"/>
    <property type="match status" value="1"/>
</dbReference>
<evidence type="ECO:0000313" key="3">
    <source>
        <dbReference type="Proteomes" id="UP000521872"/>
    </source>
</evidence>
<dbReference type="Gene3D" id="2.80.10.50">
    <property type="match status" value="1"/>
</dbReference>
<gene>
    <name evidence="2" type="ORF">D9613_010174</name>
</gene>
<name>A0A8H4QXF2_9AGAR</name>
<dbReference type="SUPFAM" id="SSF50370">
    <property type="entry name" value="Ricin B-like lectins"/>
    <property type="match status" value="1"/>
</dbReference>
<keyword evidence="3" id="KW-1185">Reference proteome</keyword>
<dbReference type="PROSITE" id="PS50231">
    <property type="entry name" value="RICIN_B_LECTIN"/>
    <property type="match status" value="1"/>
</dbReference>
<dbReference type="InterPro" id="IPR035992">
    <property type="entry name" value="Ricin_B-like_lectins"/>
</dbReference>
<feature type="domain" description="Ricin B lectin" evidence="1">
    <location>
        <begin position="227"/>
        <end position="287"/>
    </location>
</feature>
<dbReference type="Proteomes" id="UP000521872">
    <property type="component" value="Unassembled WGS sequence"/>
</dbReference>
<accession>A0A8H4QXF2</accession>
<dbReference type="AlphaFoldDB" id="A0A8H4QXF2"/>
<sequence>MSLDTSNIFRIRSIYSDGYYISVAVDGSIELINSNVPSAPNSQASTVWVLTPATANVSISGGVLTGYNLKNLCTNQYFGWTSPPGKIHVDAEPLITVPNTTVVNLLPHAPSGSYLIFFRGRSPTTPSGVFANGTHVFGWIYAGYTASQYYALNTQPRWVFEAVGKVSPPTIQPEFKSPVVKKDPVPDGLYRIRSYTGTYLLTMPEAPLDAGGRIIPYVAKQVPKNEYQRWQVTRQENGLYTVQNSGNNLYLAAPSSNLATGTLLLGQSETANPKPFEWNIQSVNGLYFFVGVPTATLSMGFADYEAQESKQVAVTTSDSAPSQIWWFETMHPLASATFSHSRLLTPGAYIIELSQSNAFLVVSDTHNLTVKAQRGEATRFHVTYKDDHTSRFTLSYRDSSNGQYFIIANTLNGGRVETNEVQVNATQWAVLRLEPGEDVYHIIQADVQDPQRSISSRRIASMGRSYFAIDPLARGEVMQMFRFHPIM</sequence>
<reference evidence="2 3" key="1">
    <citation type="submission" date="2019-12" db="EMBL/GenBank/DDBJ databases">
        <authorList>
            <person name="Floudas D."/>
            <person name="Bentzer J."/>
            <person name="Ahren D."/>
            <person name="Johansson T."/>
            <person name="Persson P."/>
            <person name="Tunlid A."/>
        </authorList>
    </citation>
    <scope>NUCLEOTIDE SEQUENCE [LARGE SCALE GENOMIC DNA]</scope>
    <source>
        <strain evidence="2 3">CBS 102.39</strain>
    </source>
</reference>
<proteinExistence type="predicted"/>
<comment type="caution">
    <text evidence="2">The sequence shown here is derived from an EMBL/GenBank/DDBJ whole genome shotgun (WGS) entry which is preliminary data.</text>
</comment>
<dbReference type="EMBL" id="JAACJL010000017">
    <property type="protein sequence ID" value="KAF4618460.1"/>
    <property type="molecule type" value="Genomic_DNA"/>
</dbReference>
<organism evidence="2 3">
    <name type="scientific">Agrocybe pediades</name>
    <dbReference type="NCBI Taxonomy" id="84607"/>
    <lineage>
        <taxon>Eukaryota</taxon>
        <taxon>Fungi</taxon>
        <taxon>Dikarya</taxon>
        <taxon>Basidiomycota</taxon>
        <taxon>Agaricomycotina</taxon>
        <taxon>Agaricomycetes</taxon>
        <taxon>Agaricomycetidae</taxon>
        <taxon>Agaricales</taxon>
        <taxon>Agaricineae</taxon>
        <taxon>Strophariaceae</taxon>
        <taxon>Agrocybe</taxon>
    </lineage>
</organism>
<protein>
    <recommendedName>
        <fullName evidence="1">Ricin B lectin domain-containing protein</fullName>
    </recommendedName>
</protein>
<evidence type="ECO:0000313" key="2">
    <source>
        <dbReference type="EMBL" id="KAF4618460.1"/>
    </source>
</evidence>
<dbReference type="InterPro" id="IPR000772">
    <property type="entry name" value="Ricin_B_lectin"/>
</dbReference>
<evidence type="ECO:0000259" key="1">
    <source>
        <dbReference type="Pfam" id="PF14200"/>
    </source>
</evidence>